<evidence type="ECO:0000256" key="1">
    <source>
        <dbReference type="SAM" id="Phobius"/>
    </source>
</evidence>
<feature type="transmembrane region" description="Helical" evidence="1">
    <location>
        <begin position="12"/>
        <end position="34"/>
    </location>
</feature>
<proteinExistence type="predicted"/>
<name>A0A2P2LVE5_RHIMU</name>
<keyword evidence="1" id="KW-0812">Transmembrane</keyword>
<feature type="transmembrane region" description="Helical" evidence="1">
    <location>
        <begin position="46"/>
        <end position="63"/>
    </location>
</feature>
<dbReference type="EMBL" id="GGEC01041453">
    <property type="protein sequence ID" value="MBX21937.1"/>
    <property type="molecule type" value="Transcribed_RNA"/>
</dbReference>
<accession>A0A2P2LVE5</accession>
<dbReference type="AlphaFoldDB" id="A0A2P2LVE5"/>
<keyword evidence="1" id="KW-1133">Transmembrane helix</keyword>
<reference evidence="2" key="1">
    <citation type="submission" date="2018-02" db="EMBL/GenBank/DDBJ databases">
        <title>Rhizophora mucronata_Transcriptome.</title>
        <authorList>
            <person name="Meera S.P."/>
            <person name="Sreeshan A."/>
            <person name="Augustine A."/>
        </authorList>
    </citation>
    <scope>NUCLEOTIDE SEQUENCE</scope>
    <source>
        <tissue evidence="2">Leaf</tissue>
    </source>
</reference>
<evidence type="ECO:0000313" key="2">
    <source>
        <dbReference type="EMBL" id="MBX21937.1"/>
    </source>
</evidence>
<keyword evidence="1" id="KW-0472">Membrane</keyword>
<sequence>MIIGAEIVTGIMIKIVVMIGNVTEIQVAAAVMILEVDIGHAPGPGNVLGIMIATGVMIGISVCKQLGVRICVSSYMNLWMESMILCLSDS</sequence>
<organism evidence="2">
    <name type="scientific">Rhizophora mucronata</name>
    <name type="common">Asiatic mangrove</name>
    <dbReference type="NCBI Taxonomy" id="61149"/>
    <lineage>
        <taxon>Eukaryota</taxon>
        <taxon>Viridiplantae</taxon>
        <taxon>Streptophyta</taxon>
        <taxon>Embryophyta</taxon>
        <taxon>Tracheophyta</taxon>
        <taxon>Spermatophyta</taxon>
        <taxon>Magnoliopsida</taxon>
        <taxon>eudicotyledons</taxon>
        <taxon>Gunneridae</taxon>
        <taxon>Pentapetalae</taxon>
        <taxon>rosids</taxon>
        <taxon>fabids</taxon>
        <taxon>Malpighiales</taxon>
        <taxon>Rhizophoraceae</taxon>
        <taxon>Rhizophora</taxon>
    </lineage>
</organism>
<protein>
    <submittedName>
        <fullName evidence="2">Uncharacterized protein</fullName>
    </submittedName>
</protein>